<dbReference type="PROSITE" id="PS51677">
    <property type="entry name" value="NODB"/>
    <property type="match status" value="1"/>
</dbReference>
<dbReference type="GO" id="GO:0016810">
    <property type="term" value="F:hydrolase activity, acting on carbon-nitrogen (but not peptide) bonds"/>
    <property type="evidence" value="ECO:0007669"/>
    <property type="project" value="InterPro"/>
</dbReference>
<feature type="region of interest" description="Disordered" evidence="3">
    <location>
        <begin position="1"/>
        <end position="33"/>
    </location>
</feature>
<dbReference type="Gene3D" id="3.20.20.370">
    <property type="entry name" value="Glycoside hydrolase/deacetylase"/>
    <property type="match status" value="1"/>
</dbReference>
<evidence type="ECO:0000256" key="3">
    <source>
        <dbReference type="SAM" id="MobiDB-lite"/>
    </source>
</evidence>
<dbReference type="EMBL" id="BSQG01000001">
    <property type="protein sequence ID" value="GLU46217.1"/>
    <property type="molecule type" value="Genomic_DNA"/>
</dbReference>
<sequence length="458" mass="49218">MVDRALVVGLGEESDSGDEGGVRSDVSHPTIDGAEPLNERLAELTAQELADFKAANPGAKAFGLSWELTAAGDDVVGVRFTRDEEDSDGPRTGYATYWYDAATKHPAYSTELLAGQEQLVELNGIVKEHLSANDKVDVSAIHPILRLYDSMGFNPAGDLVVEFDAGEVASVSEGRVHTVVKRDEAAPLLSDFGTRARDTSTRVTPDFAVDPSPAAEPSTEPSAAAAAEPVAIPGVFSQLEPPVDCSTAEAKCVALTFDDGPGDRTEELLDVLAEYDAKATFFLTGGPVREHPTTVRREYAEGHELANHTVNHPDLRKVSDKRLAEELSTVNALVRRETGYTMDLMRPPYGATNDKVAEAAEEHGLAEIIWSLDTNDWKDRNAGVVTSRTIKGVKPGSIVLMHDIHSTTIDSVEKTLKKLTERGYTMVTVGQLLGETEPGQSYFDGYPAAESPSPSPEA</sequence>
<feature type="compositionally biased region" description="Low complexity" evidence="3">
    <location>
        <begin position="211"/>
        <end position="226"/>
    </location>
</feature>
<accession>A0A9W6UH02</accession>
<name>A0A9W6UH02_9ACTN</name>
<dbReference type="PANTHER" id="PTHR10587">
    <property type="entry name" value="GLYCOSYL TRANSFERASE-RELATED"/>
    <property type="match status" value="1"/>
</dbReference>
<evidence type="ECO:0000313" key="6">
    <source>
        <dbReference type="Proteomes" id="UP001165092"/>
    </source>
</evidence>
<dbReference type="InterPro" id="IPR002509">
    <property type="entry name" value="NODB_dom"/>
</dbReference>
<dbReference type="AlphaFoldDB" id="A0A9W6UH02"/>
<dbReference type="PANTHER" id="PTHR10587:SF133">
    <property type="entry name" value="CHITIN DEACETYLASE 1-RELATED"/>
    <property type="match status" value="1"/>
</dbReference>
<keyword evidence="1" id="KW-0479">Metal-binding</keyword>
<organism evidence="5 6">
    <name type="scientific">Nocardiopsis ansamitocini</name>
    <dbReference type="NCBI Taxonomy" id="1670832"/>
    <lineage>
        <taxon>Bacteria</taxon>
        <taxon>Bacillati</taxon>
        <taxon>Actinomycetota</taxon>
        <taxon>Actinomycetes</taxon>
        <taxon>Streptosporangiales</taxon>
        <taxon>Nocardiopsidaceae</taxon>
        <taxon>Nocardiopsis</taxon>
    </lineage>
</organism>
<evidence type="ECO:0000256" key="1">
    <source>
        <dbReference type="ARBA" id="ARBA00022723"/>
    </source>
</evidence>
<dbReference type="GO" id="GO:0046872">
    <property type="term" value="F:metal ion binding"/>
    <property type="evidence" value="ECO:0007669"/>
    <property type="project" value="UniProtKB-KW"/>
</dbReference>
<keyword evidence="6" id="KW-1185">Reference proteome</keyword>
<feature type="domain" description="NodB homology" evidence="4">
    <location>
        <begin position="251"/>
        <end position="427"/>
    </location>
</feature>
<reference evidence="5" key="1">
    <citation type="submission" date="2023-02" db="EMBL/GenBank/DDBJ databases">
        <title>Nocardiopsis ansamitocini NBRC 112285.</title>
        <authorList>
            <person name="Ichikawa N."/>
            <person name="Sato H."/>
            <person name="Tonouchi N."/>
        </authorList>
    </citation>
    <scope>NUCLEOTIDE SEQUENCE</scope>
    <source>
        <strain evidence="5">NBRC 112285</strain>
    </source>
</reference>
<dbReference type="InterPro" id="IPR011330">
    <property type="entry name" value="Glyco_hydro/deAcase_b/a-brl"/>
</dbReference>
<proteinExistence type="predicted"/>
<dbReference type="SUPFAM" id="SSF88713">
    <property type="entry name" value="Glycoside hydrolase/deacetylase"/>
    <property type="match status" value="1"/>
</dbReference>
<evidence type="ECO:0000313" key="5">
    <source>
        <dbReference type="EMBL" id="GLU46217.1"/>
    </source>
</evidence>
<dbReference type="GO" id="GO:0005975">
    <property type="term" value="P:carbohydrate metabolic process"/>
    <property type="evidence" value="ECO:0007669"/>
    <property type="project" value="InterPro"/>
</dbReference>
<dbReference type="Pfam" id="PF01522">
    <property type="entry name" value="Polysacc_deac_1"/>
    <property type="match status" value="1"/>
</dbReference>
<protein>
    <recommendedName>
        <fullName evidence="4">NodB homology domain-containing protein</fullName>
    </recommendedName>
</protein>
<feature type="region of interest" description="Disordered" evidence="3">
    <location>
        <begin position="203"/>
        <end position="226"/>
    </location>
</feature>
<dbReference type="GO" id="GO:0016020">
    <property type="term" value="C:membrane"/>
    <property type="evidence" value="ECO:0007669"/>
    <property type="project" value="TreeGrafter"/>
</dbReference>
<gene>
    <name evidence="5" type="ORF">Nans01_05680</name>
</gene>
<evidence type="ECO:0000256" key="2">
    <source>
        <dbReference type="ARBA" id="ARBA00022801"/>
    </source>
</evidence>
<feature type="region of interest" description="Disordered" evidence="3">
    <location>
        <begin position="438"/>
        <end position="458"/>
    </location>
</feature>
<dbReference type="InterPro" id="IPR050248">
    <property type="entry name" value="Polysacc_deacetylase_ArnD"/>
</dbReference>
<evidence type="ECO:0000259" key="4">
    <source>
        <dbReference type="PROSITE" id="PS51677"/>
    </source>
</evidence>
<comment type="caution">
    <text evidence="5">The sequence shown here is derived from an EMBL/GenBank/DDBJ whole genome shotgun (WGS) entry which is preliminary data.</text>
</comment>
<dbReference type="Proteomes" id="UP001165092">
    <property type="component" value="Unassembled WGS sequence"/>
</dbReference>
<dbReference type="CDD" id="cd10917">
    <property type="entry name" value="CE4_NodB_like_6s_7s"/>
    <property type="match status" value="1"/>
</dbReference>
<keyword evidence="2" id="KW-0378">Hydrolase</keyword>